<keyword evidence="13" id="KW-0413">Isomerase</keyword>
<dbReference type="CDD" id="cd18015">
    <property type="entry name" value="DEXHc_RecQ1"/>
    <property type="match status" value="1"/>
</dbReference>
<dbReference type="GO" id="GO:0005634">
    <property type="term" value="C:nucleus"/>
    <property type="evidence" value="ECO:0007669"/>
    <property type="project" value="UniProtKB-SubCell"/>
</dbReference>
<dbReference type="CDD" id="cd18794">
    <property type="entry name" value="SF2_C_RecQ"/>
    <property type="match status" value="1"/>
</dbReference>
<dbReference type="InterPro" id="IPR011545">
    <property type="entry name" value="DEAD/DEAH_box_helicase_dom"/>
</dbReference>
<keyword evidence="9 17" id="KW-0347">Helicase</keyword>
<dbReference type="GO" id="GO:0046872">
    <property type="term" value="F:metal ion binding"/>
    <property type="evidence" value="ECO:0007669"/>
    <property type="project" value="UniProtKB-KW"/>
</dbReference>
<comment type="cofactor">
    <cofactor evidence="3">
        <name>Zn(2+)</name>
        <dbReference type="ChEBI" id="CHEBI:29105"/>
    </cofactor>
</comment>
<keyword evidence="12" id="KW-0238">DNA-binding</keyword>
<evidence type="ECO:0000259" key="21">
    <source>
        <dbReference type="PROSITE" id="PS51194"/>
    </source>
</evidence>
<feature type="coiled-coil region" evidence="18">
    <location>
        <begin position="1"/>
        <end position="49"/>
    </location>
</feature>
<evidence type="ECO:0000256" key="18">
    <source>
        <dbReference type="SAM" id="Coils"/>
    </source>
</evidence>
<evidence type="ECO:0000256" key="12">
    <source>
        <dbReference type="ARBA" id="ARBA00023125"/>
    </source>
</evidence>
<evidence type="ECO:0000256" key="3">
    <source>
        <dbReference type="ARBA" id="ARBA00001947"/>
    </source>
</evidence>
<comment type="cofactor">
    <cofactor evidence="2">
        <name>Mg(2+)</name>
        <dbReference type="ChEBI" id="CHEBI:18420"/>
    </cofactor>
</comment>
<dbReference type="Gene3D" id="3.40.50.300">
    <property type="entry name" value="P-loop containing nucleotide triphosphate hydrolases"/>
    <property type="match status" value="2"/>
</dbReference>
<proteinExistence type="inferred from homology"/>
<organism evidence="22 23">
    <name type="scientific">Sinanodonta woodiana</name>
    <name type="common">Chinese pond mussel</name>
    <name type="synonym">Anodonta woodiana</name>
    <dbReference type="NCBI Taxonomy" id="1069815"/>
    <lineage>
        <taxon>Eukaryota</taxon>
        <taxon>Metazoa</taxon>
        <taxon>Spiralia</taxon>
        <taxon>Lophotrochozoa</taxon>
        <taxon>Mollusca</taxon>
        <taxon>Bivalvia</taxon>
        <taxon>Autobranchia</taxon>
        <taxon>Heteroconchia</taxon>
        <taxon>Palaeoheterodonta</taxon>
        <taxon>Unionida</taxon>
        <taxon>Unionoidea</taxon>
        <taxon>Unionidae</taxon>
        <taxon>Unioninae</taxon>
        <taxon>Sinanodonta</taxon>
    </lineage>
</organism>
<dbReference type="FunFam" id="3.40.50.300:FF:000752">
    <property type="entry name" value="ATP-dependent DNA helicase"/>
    <property type="match status" value="1"/>
</dbReference>
<protein>
    <recommendedName>
        <fullName evidence="17">ATP-dependent DNA helicase</fullName>
        <ecNumber evidence="17">5.6.2.4</ecNumber>
    </recommendedName>
</protein>
<evidence type="ECO:0000313" key="22">
    <source>
        <dbReference type="EMBL" id="KAL3841686.1"/>
    </source>
</evidence>
<feature type="domain" description="Helicase ATP-binding" evidence="20">
    <location>
        <begin position="89"/>
        <end position="264"/>
    </location>
</feature>
<feature type="compositionally biased region" description="Polar residues" evidence="19">
    <location>
        <begin position="632"/>
        <end position="656"/>
    </location>
</feature>
<evidence type="ECO:0000256" key="17">
    <source>
        <dbReference type="RuleBase" id="RU364117"/>
    </source>
</evidence>
<keyword evidence="8 17" id="KW-0378">Hydrolase</keyword>
<keyword evidence="10" id="KW-0862">Zinc</keyword>
<dbReference type="AlphaFoldDB" id="A0ABD3TX36"/>
<feature type="compositionally biased region" description="Polar residues" evidence="19">
    <location>
        <begin position="711"/>
        <end position="727"/>
    </location>
</feature>
<dbReference type="InterPro" id="IPR036388">
    <property type="entry name" value="WH-like_DNA-bd_sf"/>
</dbReference>
<dbReference type="InterPro" id="IPR001650">
    <property type="entry name" value="Helicase_C-like"/>
</dbReference>
<feature type="region of interest" description="Disordered" evidence="19">
    <location>
        <begin position="632"/>
        <end position="727"/>
    </location>
</feature>
<reference evidence="22 23" key="1">
    <citation type="submission" date="2024-11" db="EMBL/GenBank/DDBJ databases">
        <title>Chromosome-level genome assembly of the freshwater bivalve Anodonta woodiana.</title>
        <authorList>
            <person name="Chen X."/>
        </authorList>
    </citation>
    <scope>NUCLEOTIDE SEQUENCE [LARGE SCALE GENOMIC DNA]</scope>
    <source>
        <strain evidence="22">MN2024</strain>
        <tissue evidence="22">Gills</tissue>
    </source>
</reference>
<comment type="caution">
    <text evidence="22">The sequence shown here is derived from an EMBL/GenBank/DDBJ whole genome shotgun (WGS) entry which is preliminary data.</text>
</comment>
<dbReference type="EMBL" id="JBJQND010000017">
    <property type="protein sequence ID" value="KAL3841686.1"/>
    <property type="molecule type" value="Genomic_DNA"/>
</dbReference>
<dbReference type="NCBIfam" id="TIGR00614">
    <property type="entry name" value="recQ_fam"/>
    <property type="match status" value="1"/>
</dbReference>
<dbReference type="GO" id="GO:0006281">
    <property type="term" value="P:DNA repair"/>
    <property type="evidence" value="ECO:0007669"/>
    <property type="project" value="UniProtKB-ARBA"/>
</dbReference>
<dbReference type="InterPro" id="IPR027417">
    <property type="entry name" value="P-loop_NTPase"/>
</dbReference>
<evidence type="ECO:0000256" key="9">
    <source>
        <dbReference type="ARBA" id="ARBA00022806"/>
    </source>
</evidence>
<evidence type="ECO:0000256" key="15">
    <source>
        <dbReference type="ARBA" id="ARBA00034617"/>
    </source>
</evidence>
<evidence type="ECO:0000256" key="1">
    <source>
        <dbReference type="ARBA" id="ARBA00001936"/>
    </source>
</evidence>
<evidence type="ECO:0000256" key="13">
    <source>
        <dbReference type="ARBA" id="ARBA00023235"/>
    </source>
</evidence>
<dbReference type="Proteomes" id="UP001634394">
    <property type="component" value="Unassembled WGS sequence"/>
</dbReference>
<keyword evidence="14 17" id="KW-0539">Nucleus</keyword>
<name>A0ABD3TX36_SINWO</name>
<dbReference type="PROSITE" id="PS51192">
    <property type="entry name" value="HELICASE_ATP_BIND_1"/>
    <property type="match status" value="1"/>
</dbReference>
<dbReference type="InterPro" id="IPR002464">
    <property type="entry name" value="DNA/RNA_helicase_DEAH_CS"/>
</dbReference>
<sequence>MDDYKKELVEVKKELNDVREQIQQLLEHQDQLERRKHELEALLEQNSTKSAQEDEQWDRHDFSWSNELEDKMKSVFKIQELRPMQLQTMNVTMSNKDCMLIMPTGGGKSLCFHLPALLSKGVTLVVSPLVSLMEDQIMALVKLNVAAEMLNASTSKDTVNRVQDEMVSHNAPLKLLYVTPEKLAKSKRFMAKLEKMYQLGRFSRLVIDEVHCCSQWGHDFRPDYKFLGIMKRQFPEVPILGLTATATSKVLEDVKKILNIPNCYVFKASFNRPNLYYEVREKSGVQAEAMDEIHKLIKNQFPNQSGIVYCFSKKEADDVTADLRRRGIKAGCYHADLMAVERSRVHQAWLADKIHVVVATVAFGMGIDKPDVRFVIHNSLSKSMENLYQESGRAGRDDKKSHCILFYRLQDVFKQSSMVFTEQTGLENLYGIVAYCIDTNRCRRSVIASHFGEVWDKAHCNGMCDHCDPAKQKSTQTKDITKYCQDVLTVLDHSKRQDQRLTANKLIESWMQKGPVNMRVKGVEAPSSNILTLERIMAYMLIRGYIKEDFHFTPYSTISYLVPGPKAKLLSMGMENVSMDFISSSSQTNGDSQVAVKKSLATTSAENQPKPKLVVINNEKSAFSEMKFADSTVANDNGNDDNPSHTNGEGDNSTQKGGIIVKDEKSANKLKKRKPVIVSSDESDADDMDFGGNILTAKPSKAKKALRDKSIPSTSNQDTVKSTDALSLDSVKSTDALSLDSVKSSDALSLDSVKSTDALSLDTVKSTDASSLDSVKNTDVLLLDSDSAFG</sequence>
<comment type="catalytic activity">
    <reaction evidence="16">
        <text>ATP + H2O = ADP + phosphate + H(+)</text>
        <dbReference type="Rhea" id="RHEA:13065"/>
        <dbReference type="ChEBI" id="CHEBI:15377"/>
        <dbReference type="ChEBI" id="CHEBI:15378"/>
        <dbReference type="ChEBI" id="CHEBI:30616"/>
        <dbReference type="ChEBI" id="CHEBI:43474"/>
        <dbReference type="ChEBI" id="CHEBI:456216"/>
    </reaction>
    <physiologicalReaction direction="left-to-right" evidence="16">
        <dbReference type="Rhea" id="RHEA:13066"/>
    </physiologicalReaction>
</comment>
<dbReference type="PROSITE" id="PS51194">
    <property type="entry name" value="HELICASE_CTER"/>
    <property type="match status" value="1"/>
</dbReference>
<dbReference type="FunFam" id="3.40.50.300:FF:000596">
    <property type="entry name" value="ATP-dependent DNA helicase"/>
    <property type="match status" value="1"/>
</dbReference>
<feature type="domain" description="Helicase C-terminal" evidence="21">
    <location>
        <begin position="289"/>
        <end position="437"/>
    </location>
</feature>
<dbReference type="SMART" id="SM00487">
    <property type="entry name" value="DEXDc"/>
    <property type="match status" value="1"/>
</dbReference>
<evidence type="ECO:0000256" key="6">
    <source>
        <dbReference type="ARBA" id="ARBA00022723"/>
    </source>
</evidence>
<evidence type="ECO:0000256" key="2">
    <source>
        <dbReference type="ARBA" id="ARBA00001946"/>
    </source>
</evidence>
<evidence type="ECO:0000256" key="7">
    <source>
        <dbReference type="ARBA" id="ARBA00022741"/>
    </source>
</evidence>
<dbReference type="PROSITE" id="PS00690">
    <property type="entry name" value="DEAH_ATP_HELICASE"/>
    <property type="match status" value="1"/>
</dbReference>
<dbReference type="Pfam" id="PF16124">
    <property type="entry name" value="RecQ_Zn_bind"/>
    <property type="match status" value="1"/>
</dbReference>
<evidence type="ECO:0000256" key="8">
    <source>
        <dbReference type="ARBA" id="ARBA00022801"/>
    </source>
</evidence>
<keyword evidence="23" id="KW-1185">Reference proteome</keyword>
<evidence type="ECO:0000259" key="20">
    <source>
        <dbReference type="PROSITE" id="PS51192"/>
    </source>
</evidence>
<evidence type="ECO:0000256" key="11">
    <source>
        <dbReference type="ARBA" id="ARBA00022840"/>
    </source>
</evidence>
<evidence type="ECO:0000256" key="5">
    <source>
        <dbReference type="ARBA" id="ARBA00005446"/>
    </source>
</evidence>
<dbReference type="GO" id="GO:0003677">
    <property type="term" value="F:DNA binding"/>
    <property type="evidence" value="ECO:0007669"/>
    <property type="project" value="UniProtKB-KW"/>
</dbReference>
<evidence type="ECO:0000256" key="10">
    <source>
        <dbReference type="ARBA" id="ARBA00022833"/>
    </source>
</evidence>
<keyword evidence="11 17" id="KW-0067">ATP-binding</keyword>
<dbReference type="EC" id="5.6.2.4" evidence="17"/>
<keyword evidence="7 17" id="KW-0547">Nucleotide-binding</keyword>
<dbReference type="GO" id="GO:0005524">
    <property type="term" value="F:ATP binding"/>
    <property type="evidence" value="ECO:0007669"/>
    <property type="project" value="UniProtKB-KW"/>
</dbReference>
<keyword evidence="6" id="KW-0479">Metal-binding</keyword>
<accession>A0ABD3TX36</accession>
<evidence type="ECO:0000256" key="14">
    <source>
        <dbReference type="ARBA" id="ARBA00023242"/>
    </source>
</evidence>
<comment type="cofactor">
    <cofactor evidence="1">
        <name>Mn(2+)</name>
        <dbReference type="ChEBI" id="CHEBI:29035"/>
    </cofactor>
</comment>
<comment type="catalytic activity">
    <reaction evidence="15 17">
        <text>Couples ATP hydrolysis with the unwinding of duplex DNA by translocating in the 3'-5' direction.</text>
        <dbReference type="EC" id="5.6.2.4"/>
    </reaction>
</comment>
<dbReference type="PANTHER" id="PTHR13710:SF105">
    <property type="entry name" value="ATP-DEPENDENT DNA HELICASE Q1"/>
    <property type="match status" value="1"/>
</dbReference>
<keyword evidence="18" id="KW-0175">Coiled coil</keyword>
<dbReference type="Pfam" id="PF00271">
    <property type="entry name" value="Helicase_C"/>
    <property type="match status" value="1"/>
</dbReference>
<comment type="subcellular location">
    <subcellularLocation>
        <location evidence="4 17">Nucleus</location>
    </subcellularLocation>
</comment>
<evidence type="ECO:0000256" key="19">
    <source>
        <dbReference type="SAM" id="MobiDB-lite"/>
    </source>
</evidence>
<dbReference type="SMART" id="SM00490">
    <property type="entry name" value="HELICc"/>
    <property type="match status" value="1"/>
</dbReference>
<dbReference type="Gene3D" id="1.10.10.10">
    <property type="entry name" value="Winged helix-like DNA-binding domain superfamily/Winged helix DNA-binding domain"/>
    <property type="match status" value="1"/>
</dbReference>
<evidence type="ECO:0000256" key="4">
    <source>
        <dbReference type="ARBA" id="ARBA00004123"/>
    </source>
</evidence>
<dbReference type="GO" id="GO:0016787">
    <property type="term" value="F:hydrolase activity"/>
    <property type="evidence" value="ECO:0007669"/>
    <property type="project" value="UniProtKB-KW"/>
</dbReference>
<evidence type="ECO:0000313" key="23">
    <source>
        <dbReference type="Proteomes" id="UP001634394"/>
    </source>
</evidence>
<dbReference type="PANTHER" id="PTHR13710">
    <property type="entry name" value="DNA HELICASE RECQ FAMILY MEMBER"/>
    <property type="match status" value="1"/>
</dbReference>
<evidence type="ECO:0000256" key="16">
    <source>
        <dbReference type="ARBA" id="ARBA00048778"/>
    </source>
</evidence>
<dbReference type="InterPro" id="IPR032284">
    <property type="entry name" value="RecQ_Zn-bd"/>
</dbReference>
<dbReference type="GO" id="GO:0043138">
    <property type="term" value="F:3'-5' DNA helicase activity"/>
    <property type="evidence" value="ECO:0007669"/>
    <property type="project" value="UniProtKB-EC"/>
</dbReference>
<dbReference type="Pfam" id="PF00270">
    <property type="entry name" value="DEAD"/>
    <property type="match status" value="1"/>
</dbReference>
<dbReference type="SUPFAM" id="SSF52540">
    <property type="entry name" value="P-loop containing nucleoside triphosphate hydrolases"/>
    <property type="match status" value="1"/>
</dbReference>
<dbReference type="InterPro" id="IPR014001">
    <property type="entry name" value="Helicase_ATP-bd"/>
</dbReference>
<dbReference type="InterPro" id="IPR004589">
    <property type="entry name" value="DNA_helicase_ATP-dep_RecQ"/>
</dbReference>
<comment type="similarity">
    <text evidence="5 17">Belongs to the helicase family. RecQ subfamily.</text>
</comment>
<gene>
    <name evidence="22" type="ORF">ACJMK2_019796</name>
</gene>